<dbReference type="PANTHER" id="PTHR42648">
    <property type="entry name" value="TRANSPOSASE, PUTATIVE-RELATED"/>
    <property type="match status" value="1"/>
</dbReference>
<dbReference type="Pfam" id="PF25597">
    <property type="entry name" value="SH3_retrovirus"/>
    <property type="match status" value="1"/>
</dbReference>
<dbReference type="InterPro" id="IPR013103">
    <property type="entry name" value="RVT_2"/>
</dbReference>
<dbReference type="EMBL" id="BPVZ01000042">
    <property type="protein sequence ID" value="GKV14914.1"/>
    <property type="molecule type" value="Genomic_DNA"/>
</dbReference>
<keyword evidence="2" id="KW-0378">Hydrolase</keyword>
<organism evidence="5 6">
    <name type="scientific">Rubroshorea leprosula</name>
    <dbReference type="NCBI Taxonomy" id="152421"/>
    <lineage>
        <taxon>Eukaryota</taxon>
        <taxon>Viridiplantae</taxon>
        <taxon>Streptophyta</taxon>
        <taxon>Embryophyta</taxon>
        <taxon>Tracheophyta</taxon>
        <taxon>Spermatophyta</taxon>
        <taxon>Magnoliopsida</taxon>
        <taxon>eudicotyledons</taxon>
        <taxon>Gunneridae</taxon>
        <taxon>Pentapetalae</taxon>
        <taxon>rosids</taxon>
        <taxon>malvids</taxon>
        <taxon>Malvales</taxon>
        <taxon>Dipterocarpaceae</taxon>
        <taxon>Rubroshorea</taxon>
    </lineage>
</organism>
<dbReference type="InterPro" id="IPR057670">
    <property type="entry name" value="SH3_retrovirus"/>
</dbReference>
<dbReference type="InterPro" id="IPR036397">
    <property type="entry name" value="RNaseH_sf"/>
</dbReference>
<dbReference type="SUPFAM" id="SSF56672">
    <property type="entry name" value="DNA/RNA polymerases"/>
    <property type="match status" value="1"/>
</dbReference>
<dbReference type="GO" id="GO:0046872">
    <property type="term" value="F:metal ion binding"/>
    <property type="evidence" value="ECO:0007669"/>
    <property type="project" value="UniProtKB-KW"/>
</dbReference>
<comment type="caution">
    <text evidence="5">The sequence shown here is derived from an EMBL/GenBank/DDBJ whole genome shotgun (WGS) entry which is preliminary data.</text>
</comment>
<keyword evidence="6" id="KW-1185">Reference proteome</keyword>
<evidence type="ECO:0000256" key="2">
    <source>
        <dbReference type="ARBA" id="ARBA00022801"/>
    </source>
</evidence>
<accession>A0AAV5JK56</accession>
<dbReference type="GO" id="GO:0003676">
    <property type="term" value="F:nucleic acid binding"/>
    <property type="evidence" value="ECO:0007669"/>
    <property type="project" value="InterPro"/>
</dbReference>
<feature type="compositionally biased region" description="Acidic residues" evidence="3">
    <location>
        <begin position="120"/>
        <end position="144"/>
    </location>
</feature>
<dbReference type="InterPro" id="IPR039537">
    <property type="entry name" value="Retrotran_Ty1/copia-like"/>
</dbReference>
<reference evidence="5 6" key="1">
    <citation type="journal article" date="2021" name="Commun. Biol.">
        <title>The genome of Shorea leprosula (Dipterocarpaceae) highlights the ecological relevance of drought in aseasonal tropical rainforests.</title>
        <authorList>
            <person name="Ng K.K.S."/>
            <person name="Kobayashi M.J."/>
            <person name="Fawcett J.A."/>
            <person name="Hatakeyama M."/>
            <person name="Paape T."/>
            <person name="Ng C.H."/>
            <person name="Ang C.C."/>
            <person name="Tnah L.H."/>
            <person name="Lee C.T."/>
            <person name="Nishiyama T."/>
            <person name="Sese J."/>
            <person name="O'Brien M.J."/>
            <person name="Copetti D."/>
            <person name="Mohd Noor M.I."/>
            <person name="Ong R.C."/>
            <person name="Putra M."/>
            <person name="Sireger I.Z."/>
            <person name="Indrioko S."/>
            <person name="Kosugi Y."/>
            <person name="Izuno A."/>
            <person name="Isagi Y."/>
            <person name="Lee S.L."/>
            <person name="Shimizu K.K."/>
        </authorList>
    </citation>
    <scope>NUCLEOTIDE SEQUENCE [LARGE SCALE GENOMIC DNA]</scope>
    <source>
        <strain evidence="5">214</strain>
    </source>
</reference>
<evidence type="ECO:0000256" key="3">
    <source>
        <dbReference type="SAM" id="MobiDB-lite"/>
    </source>
</evidence>
<dbReference type="PANTHER" id="PTHR42648:SF28">
    <property type="entry name" value="TRANSPOSON-ENCODED PROTEIN WITH RIBONUCLEASE H-LIKE AND RETROVIRUS ZINC FINGER-LIKE DOMAINS"/>
    <property type="match status" value="1"/>
</dbReference>
<dbReference type="Pfam" id="PF07727">
    <property type="entry name" value="RVT_2"/>
    <property type="match status" value="1"/>
</dbReference>
<dbReference type="AlphaFoldDB" id="A0AAV5JK56"/>
<keyword evidence="1" id="KW-0479">Metal-binding</keyword>
<dbReference type="GO" id="GO:0015074">
    <property type="term" value="P:DNA integration"/>
    <property type="evidence" value="ECO:0007669"/>
    <property type="project" value="InterPro"/>
</dbReference>
<evidence type="ECO:0000259" key="4">
    <source>
        <dbReference type="PROSITE" id="PS50994"/>
    </source>
</evidence>
<dbReference type="InterPro" id="IPR012337">
    <property type="entry name" value="RNaseH-like_sf"/>
</dbReference>
<dbReference type="Proteomes" id="UP001054252">
    <property type="component" value="Unassembled WGS sequence"/>
</dbReference>
<name>A0AAV5JK56_9ROSI</name>
<sequence>MRHEKTVPGTPQHNGVAERMNRTIVEKVRCMLRMATLPKPFWAEAVNTVVYLINQSPSVPLNFEIPEKAWTGKDVGYSHLRVFECKAFMHVPKEQRSKLDDKAIPCIFVGYGDEEKVQAPEDETEEPTIEEDEASVDGGNDEQGEQPLPQEEEPQLRRSTREHKPSARYPSSDYILITEDGEPKNFQEVQSHQDKDYWMKAMREEMNSLYKNNTYELVELPKGRKTLKNKWVFKLKKDGDKIVRYKARLVVKGFSQKKGIDFDEIFSPVVKMSSILVVLGLAASMNLELEQLDVKTAFLHGDLHEEIYMDQPEGFEEQGKEHIVCKLKKSLYGLKQAPRQWYKKFDSFMMSHGYQRTNADPCVYIRLFPDGNFIILLLYVDDMLILGQDVEKICRLKEELSKSFDMKDLGPAKQILGMAITRDRKAGKLWLSQEKYVERMLERFNMKHAKPVSTPLANHFKLSKRSCPTTKEEKEKMSSIPYSSAVGSLMYAMVCTRPDIAHAVGVVSRFLSDPGKIHWEAVKWIFKYLRGTTKLCLTFG</sequence>
<dbReference type="SUPFAM" id="SSF53098">
    <property type="entry name" value="Ribonuclease H-like"/>
    <property type="match status" value="1"/>
</dbReference>
<dbReference type="InterPro" id="IPR001584">
    <property type="entry name" value="Integrase_cat-core"/>
</dbReference>
<dbReference type="InterPro" id="IPR043502">
    <property type="entry name" value="DNA/RNA_pol_sf"/>
</dbReference>
<evidence type="ECO:0000313" key="5">
    <source>
        <dbReference type="EMBL" id="GKV14914.1"/>
    </source>
</evidence>
<evidence type="ECO:0000313" key="6">
    <source>
        <dbReference type="Proteomes" id="UP001054252"/>
    </source>
</evidence>
<dbReference type="Gene3D" id="3.30.420.10">
    <property type="entry name" value="Ribonuclease H-like superfamily/Ribonuclease H"/>
    <property type="match status" value="1"/>
</dbReference>
<dbReference type="GO" id="GO:0016787">
    <property type="term" value="F:hydrolase activity"/>
    <property type="evidence" value="ECO:0007669"/>
    <property type="project" value="UniProtKB-KW"/>
</dbReference>
<gene>
    <name evidence="5" type="ORF">SLEP1_g25716</name>
</gene>
<protein>
    <recommendedName>
        <fullName evidence="4">Integrase catalytic domain-containing protein</fullName>
    </recommendedName>
</protein>
<feature type="region of interest" description="Disordered" evidence="3">
    <location>
        <begin position="114"/>
        <end position="173"/>
    </location>
</feature>
<dbReference type="PROSITE" id="PS50994">
    <property type="entry name" value="INTEGRASE"/>
    <property type="match status" value="1"/>
</dbReference>
<feature type="domain" description="Integrase catalytic" evidence="4">
    <location>
        <begin position="1"/>
        <end position="74"/>
    </location>
</feature>
<evidence type="ECO:0000256" key="1">
    <source>
        <dbReference type="ARBA" id="ARBA00022723"/>
    </source>
</evidence>
<proteinExistence type="predicted"/>